<evidence type="ECO:0000313" key="1">
    <source>
        <dbReference type="EMBL" id="CEO46610.1"/>
    </source>
</evidence>
<accession>A0A0B7JVE2</accession>
<gene>
    <name evidence="1" type="ORF">BN869_000002665_1</name>
</gene>
<protein>
    <submittedName>
        <fullName evidence="1">Uncharacterized protein</fullName>
    </submittedName>
</protein>
<dbReference type="EMBL" id="CDPU01000005">
    <property type="protein sequence ID" value="CEO46610.1"/>
    <property type="molecule type" value="Genomic_DNA"/>
</dbReference>
<reference evidence="1" key="1">
    <citation type="submission" date="2015-01" db="EMBL/GenBank/DDBJ databases">
        <authorList>
            <person name="Durling Mikael"/>
        </authorList>
    </citation>
    <scope>NUCLEOTIDE SEQUENCE</scope>
</reference>
<name>A0A0B7JVE2_BIOOC</name>
<sequence>MRMRSENQRLKGEDGQRQEVIEQPFEGVVKTIVGTGGLSGILAIMMQAASSSSAFLIGTGVNDGVAGSSAILIGTGVNDGAAGLLGPGSEASTNFLAMGAVIYLWICSTSYKNSFKPGLPGRGKSFFRKRSCHMFAEVFLVNSSRSFMGNNVASTNLVVVIKHKIVFPGTTRM</sequence>
<proteinExistence type="predicted"/>
<organism evidence="1">
    <name type="scientific">Bionectria ochroleuca</name>
    <name type="common">Gliocladium roseum</name>
    <dbReference type="NCBI Taxonomy" id="29856"/>
    <lineage>
        <taxon>Eukaryota</taxon>
        <taxon>Fungi</taxon>
        <taxon>Dikarya</taxon>
        <taxon>Ascomycota</taxon>
        <taxon>Pezizomycotina</taxon>
        <taxon>Sordariomycetes</taxon>
        <taxon>Hypocreomycetidae</taxon>
        <taxon>Hypocreales</taxon>
        <taxon>Bionectriaceae</taxon>
        <taxon>Clonostachys</taxon>
    </lineage>
</organism>
<dbReference type="AlphaFoldDB" id="A0A0B7JVE2"/>